<sequence>MESARVVVQVYEDLRGHDSPSTVPELMGMAVHFTHLALVVMAMDLCFNRDEADEAEIKAEVKAALQMFEDARNASPLLGRFLSSLSDVLRKHKVHLTDPSTLATNNVAGFAHEIMLDAFNNPSDDNQMQSTQLGLDMQDPGVALDTSFDEFWQIAMQGEPNPDSLTWDNLFSALDSRPL</sequence>
<proteinExistence type="predicted"/>
<gene>
    <name evidence="1" type="ORF">B0A49_13204</name>
</gene>
<protein>
    <submittedName>
        <fullName evidence="1">Uncharacterized protein</fullName>
    </submittedName>
</protein>
<organism evidence="1 2">
    <name type="scientific">Cryomyces minteri</name>
    <dbReference type="NCBI Taxonomy" id="331657"/>
    <lineage>
        <taxon>Eukaryota</taxon>
        <taxon>Fungi</taxon>
        <taxon>Dikarya</taxon>
        <taxon>Ascomycota</taxon>
        <taxon>Pezizomycotina</taxon>
        <taxon>Dothideomycetes</taxon>
        <taxon>Dothideomycetes incertae sedis</taxon>
        <taxon>Cryomyces</taxon>
    </lineage>
</organism>
<keyword evidence="2" id="KW-1185">Reference proteome</keyword>
<accession>A0A4U0W115</accession>
<evidence type="ECO:0000313" key="2">
    <source>
        <dbReference type="Proteomes" id="UP000308768"/>
    </source>
</evidence>
<name>A0A4U0W115_9PEZI</name>
<comment type="caution">
    <text evidence="1">The sequence shown here is derived from an EMBL/GenBank/DDBJ whole genome shotgun (WGS) entry which is preliminary data.</text>
</comment>
<dbReference type="EMBL" id="NAJN01002232">
    <property type="protein sequence ID" value="TKA55652.1"/>
    <property type="molecule type" value="Genomic_DNA"/>
</dbReference>
<dbReference type="AlphaFoldDB" id="A0A4U0W115"/>
<dbReference type="OrthoDB" id="3014581at2759"/>
<reference evidence="1 2" key="1">
    <citation type="submission" date="2017-03" db="EMBL/GenBank/DDBJ databases">
        <title>Genomes of endolithic fungi from Antarctica.</title>
        <authorList>
            <person name="Coleine C."/>
            <person name="Masonjones S."/>
            <person name="Stajich J.E."/>
        </authorList>
    </citation>
    <scope>NUCLEOTIDE SEQUENCE [LARGE SCALE GENOMIC DNA]</scope>
    <source>
        <strain evidence="1 2">CCFEE 5187</strain>
    </source>
</reference>
<dbReference type="Proteomes" id="UP000308768">
    <property type="component" value="Unassembled WGS sequence"/>
</dbReference>
<evidence type="ECO:0000313" key="1">
    <source>
        <dbReference type="EMBL" id="TKA55652.1"/>
    </source>
</evidence>